<dbReference type="PANTHER" id="PTHR10009:SF7">
    <property type="entry name" value="GH10609P-RELATED"/>
    <property type="match status" value="1"/>
</dbReference>
<name>A0A8T9IQW6_BACRY</name>
<dbReference type="Gene3D" id="2.120.10.30">
    <property type="entry name" value="TolB, C-terminal domain"/>
    <property type="match status" value="1"/>
</dbReference>
<dbReference type="EMBL" id="MW118437">
    <property type="protein sequence ID" value="UNO36947.1"/>
    <property type="molecule type" value="mRNA"/>
</dbReference>
<evidence type="ECO:0000256" key="5">
    <source>
        <dbReference type="ARBA" id="ARBA00023180"/>
    </source>
</evidence>
<evidence type="ECO:0000256" key="3">
    <source>
        <dbReference type="ARBA" id="ARBA00022525"/>
    </source>
</evidence>
<dbReference type="AlphaFoldDB" id="A0A8T9IQW6"/>
<dbReference type="FunFam" id="2.120.10.30:FF:000045">
    <property type="entry name" value="Blast:Protein yellow"/>
    <property type="match status" value="1"/>
</dbReference>
<evidence type="ECO:0000256" key="4">
    <source>
        <dbReference type="ARBA" id="ARBA00022729"/>
    </source>
</evidence>
<reference evidence="7" key="1">
    <citation type="submission" date="2020-10" db="EMBL/GenBank/DDBJ databases">
        <authorList>
            <person name="Nguyen T.N.M."/>
            <person name="Baxter S.W."/>
        </authorList>
    </citation>
    <scope>NUCLEOTIDE SEQUENCE</scope>
    <source>
        <strain evidence="7">Ourimbah</strain>
    </source>
</reference>
<feature type="transmembrane region" description="Helical" evidence="6">
    <location>
        <begin position="30"/>
        <end position="49"/>
    </location>
</feature>
<keyword evidence="6" id="KW-1133">Transmembrane helix</keyword>
<keyword evidence="6" id="KW-0812">Transmembrane</keyword>
<keyword evidence="3" id="KW-0964">Secreted</keyword>
<evidence type="ECO:0000313" key="7">
    <source>
        <dbReference type="EMBL" id="UNO36947.1"/>
    </source>
</evidence>
<dbReference type="GO" id="GO:0005576">
    <property type="term" value="C:extracellular region"/>
    <property type="evidence" value="ECO:0007669"/>
    <property type="project" value="UniProtKB-SubCell"/>
</dbReference>
<keyword evidence="4" id="KW-0732">Signal</keyword>
<comment type="similarity">
    <text evidence="2">Belongs to the major royal jelly protein family.</text>
</comment>
<evidence type="ECO:0000256" key="2">
    <source>
        <dbReference type="ARBA" id="ARBA00009127"/>
    </source>
</evidence>
<protein>
    <submittedName>
        <fullName evidence="7">Yellow-d2</fullName>
    </submittedName>
</protein>
<dbReference type="Pfam" id="PF03022">
    <property type="entry name" value="MRJP"/>
    <property type="match status" value="1"/>
</dbReference>
<accession>A0A8T9IQW6</accession>
<keyword evidence="6" id="KW-0472">Membrane</keyword>
<dbReference type="InterPro" id="IPR011042">
    <property type="entry name" value="6-blade_b-propeller_TolB-like"/>
</dbReference>
<comment type="subcellular location">
    <subcellularLocation>
        <location evidence="1">Secreted</location>
    </subcellularLocation>
</comment>
<keyword evidence="5" id="KW-0325">Glycoprotein</keyword>
<dbReference type="InterPro" id="IPR017996">
    <property type="entry name" value="MRJP/yellow-related"/>
</dbReference>
<evidence type="ECO:0000256" key="6">
    <source>
        <dbReference type="SAM" id="Phobius"/>
    </source>
</evidence>
<organism evidence="7">
    <name type="scientific">Bactrocera tryoni</name>
    <name type="common">Queensland fruit fly</name>
    <name type="synonym">Tephritis tryoni</name>
    <dbReference type="NCBI Taxonomy" id="59916"/>
    <lineage>
        <taxon>Eukaryota</taxon>
        <taxon>Metazoa</taxon>
        <taxon>Ecdysozoa</taxon>
        <taxon>Arthropoda</taxon>
        <taxon>Hexapoda</taxon>
        <taxon>Insecta</taxon>
        <taxon>Pterygota</taxon>
        <taxon>Neoptera</taxon>
        <taxon>Endopterygota</taxon>
        <taxon>Diptera</taxon>
        <taxon>Brachycera</taxon>
        <taxon>Muscomorpha</taxon>
        <taxon>Tephritoidea</taxon>
        <taxon>Tephritidae</taxon>
        <taxon>Bactrocera</taxon>
        <taxon>Bactrocera</taxon>
    </lineage>
</organism>
<dbReference type="PANTHER" id="PTHR10009">
    <property type="entry name" value="PROTEIN YELLOW-RELATED"/>
    <property type="match status" value="1"/>
</dbReference>
<sequence>MQSVAEQVKAPTDPQRNTNFKSEMYKINPFVYDSLYSSWFYLILLLIAIHDSQSAYGRGNQWSQYTQRPNFSRYKELKKVYEAKNLEFGFPSEEDRQKALRKELYIPDNPLPIDVDVYHQRGEQPKIFVTIPRFGQGVPYSLAYLTNVVRPNGTELQPYPSYDWHKTHGDDCDGLTSVYRIQIDSCGKMWILDSGEIEFKQHCAPQLVVLDVATSKVVHRYRFPKGMFKPTISRFVTPYVDIADPAPKGACEEAFVYMADPTGTGFVVYDMQHERSWRVENKYTFPDPDFGTHTIAGESFELLDGTFGFAVTPRGLGLRRMLYLHSLSNDAQVAIPLDIVNDPTYWKSGINSALEHFVLLGKRGIQCAAPAMTAQGMFLCGHLEPIGLFGWDIRTPYTHQNRLLLAENPTTLQFISGLKVIRNLEGKEEVWMLSNRLQKGFSGTMNYDEINYRIAKCGVDELVFGRPC</sequence>
<evidence type="ECO:0000256" key="1">
    <source>
        <dbReference type="ARBA" id="ARBA00004613"/>
    </source>
</evidence>
<proteinExistence type="evidence at transcript level"/>